<feature type="domain" description="116kDa U5 small nuclear ribonucleoprotein component N-terminal" evidence="3">
    <location>
        <begin position="4"/>
        <end position="113"/>
    </location>
</feature>
<dbReference type="AlphaFoldDB" id="A0A7R9MSX3"/>
<dbReference type="Pfam" id="PF16004">
    <property type="entry name" value="EFTUD2"/>
    <property type="match status" value="1"/>
</dbReference>
<evidence type="ECO:0000256" key="1">
    <source>
        <dbReference type="SAM" id="MobiDB-lite"/>
    </source>
</evidence>
<evidence type="ECO:0000259" key="2">
    <source>
        <dbReference type="Pfam" id="PF00009"/>
    </source>
</evidence>
<dbReference type="EMBL" id="OC965335">
    <property type="protein sequence ID" value="CAD7665923.1"/>
    <property type="molecule type" value="Genomic_DNA"/>
</dbReference>
<feature type="region of interest" description="Disordered" evidence="1">
    <location>
        <begin position="1"/>
        <end position="54"/>
    </location>
</feature>
<organism evidence="4">
    <name type="scientific">Oppiella nova</name>
    <dbReference type="NCBI Taxonomy" id="334625"/>
    <lineage>
        <taxon>Eukaryota</taxon>
        <taxon>Metazoa</taxon>
        <taxon>Ecdysozoa</taxon>
        <taxon>Arthropoda</taxon>
        <taxon>Chelicerata</taxon>
        <taxon>Arachnida</taxon>
        <taxon>Acari</taxon>
        <taxon>Acariformes</taxon>
        <taxon>Sarcoptiformes</taxon>
        <taxon>Oribatida</taxon>
        <taxon>Brachypylina</taxon>
        <taxon>Oppioidea</taxon>
        <taxon>Oppiidae</taxon>
        <taxon>Oppiella</taxon>
    </lineage>
</organism>
<feature type="non-terminal residue" evidence="4">
    <location>
        <position position="1"/>
    </location>
</feature>
<dbReference type="InterPro" id="IPR027417">
    <property type="entry name" value="P-loop_NTPase"/>
</dbReference>
<gene>
    <name evidence="4" type="ORF">ONB1V03_LOCUS22478</name>
</gene>
<accession>A0A7R9MSX3</accession>
<proteinExistence type="predicted"/>
<evidence type="ECO:0000259" key="3">
    <source>
        <dbReference type="Pfam" id="PF16004"/>
    </source>
</evidence>
<evidence type="ECO:0000313" key="5">
    <source>
        <dbReference type="Proteomes" id="UP000728032"/>
    </source>
</evidence>
<dbReference type="Pfam" id="PF00009">
    <property type="entry name" value="GTP_EFTU"/>
    <property type="match status" value="1"/>
</dbReference>
<keyword evidence="5" id="KW-1185">Reference proteome</keyword>
<dbReference type="Proteomes" id="UP000728032">
    <property type="component" value="Unassembled WGS sequence"/>
</dbReference>
<dbReference type="InterPro" id="IPR031950">
    <property type="entry name" value="EFTUD2_N"/>
</dbReference>
<dbReference type="OrthoDB" id="364892at2759"/>
<feature type="compositionally biased region" description="Acidic residues" evidence="1">
    <location>
        <begin position="17"/>
        <end position="29"/>
    </location>
</feature>
<dbReference type="GO" id="GO:0003924">
    <property type="term" value="F:GTPase activity"/>
    <property type="evidence" value="ECO:0007669"/>
    <property type="project" value="InterPro"/>
</dbReference>
<sequence>MDGDLYDEFGNYIGPDIESDEDSDQDLDDSDRQSDDYNDPHHEDQLMVEDGKDEDMETAVVLHEDKKYYPTAEEVYGPDVETIVQEEDAQPLTEPIIQPIRLKKFSHEVQDLPTTVYDLEFMTDLMDNTELIRNVAFVGHLHHGKTTFIDCIVEQTHPELKSKEGKA</sequence>
<feature type="domain" description="Tr-type G" evidence="2">
    <location>
        <begin position="132"/>
        <end position="164"/>
    </location>
</feature>
<dbReference type="Gene3D" id="3.40.50.300">
    <property type="entry name" value="P-loop containing nucleotide triphosphate hydrolases"/>
    <property type="match status" value="1"/>
</dbReference>
<dbReference type="InterPro" id="IPR000795">
    <property type="entry name" value="T_Tr_GTP-bd_dom"/>
</dbReference>
<reference evidence="4" key="1">
    <citation type="submission" date="2020-11" db="EMBL/GenBank/DDBJ databases">
        <authorList>
            <person name="Tran Van P."/>
        </authorList>
    </citation>
    <scope>NUCLEOTIDE SEQUENCE</scope>
</reference>
<dbReference type="GO" id="GO:0005525">
    <property type="term" value="F:GTP binding"/>
    <property type="evidence" value="ECO:0007669"/>
    <property type="project" value="InterPro"/>
</dbReference>
<feature type="compositionally biased region" description="Basic and acidic residues" evidence="1">
    <location>
        <begin position="30"/>
        <end position="45"/>
    </location>
</feature>
<dbReference type="EMBL" id="CAJPVJ010050510">
    <property type="protein sequence ID" value="CAG2183057.1"/>
    <property type="molecule type" value="Genomic_DNA"/>
</dbReference>
<name>A0A7R9MSX3_9ACAR</name>
<protein>
    <submittedName>
        <fullName evidence="4">Uncharacterized protein</fullName>
    </submittedName>
</protein>
<dbReference type="SUPFAM" id="SSF52540">
    <property type="entry name" value="P-loop containing nucleoside triphosphate hydrolases"/>
    <property type="match status" value="1"/>
</dbReference>
<evidence type="ECO:0000313" key="4">
    <source>
        <dbReference type="EMBL" id="CAD7665923.1"/>
    </source>
</evidence>